<evidence type="ECO:0000259" key="1">
    <source>
        <dbReference type="Pfam" id="PF08241"/>
    </source>
</evidence>
<keyword evidence="2" id="KW-0830">Ubiquinone</keyword>
<dbReference type="STRING" id="44742.AXF13_01765"/>
<keyword evidence="2" id="KW-0808">Transferase</keyword>
<reference evidence="3" key="1">
    <citation type="submission" date="2016-02" db="EMBL/GenBank/DDBJ databases">
        <authorList>
            <person name="Holder M.E."/>
            <person name="Ajami N.J."/>
            <person name="Petrosino J.F."/>
        </authorList>
    </citation>
    <scope>NUCLEOTIDE SEQUENCE [LARGE SCALE GENOMIC DNA]</scope>
    <source>
        <strain evidence="3">CCUG 45958</strain>
    </source>
</reference>
<dbReference type="Proteomes" id="UP000069241">
    <property type="component" value="Chromosome"/>
</dbReference>
<dbReference type="Pfam" id="PF08241">
    <property type="entry name" value="Methyltransf_11"/>
    <property type="match status" value="1"/>
</dbReference>
<dbReference type="Gene3D" id="3.40.50.150">
    <property type="entry name" value="Vaccinia Virus protein VP39"/>
    <property type="match status" value="1"/>
</dbReference>
<dbReference type="PANTHER" id="PTHR43861">
    <property type="entry name" value="TRANS-ACONITATE 2-METHYLTRANSFERASE-RELATED"/>
    <property type="match status" value="1"/>
</dbReference>
<gene>
    <name evidence="2" type="ORF">AXF13_01765</name>
</gene>
<feature type="domain" description="Methyltransferase type 11" evidence="1">
    <location>
        <begin position="54"/>
        <end position="147"/>
    </location>
</feature>
<evidence type="ECO:0000313" key="3">
    <source>
        <dbReference type="Proteomes" id="UP000069241"/>
    </source>
</evidence>
<accession>A0A0X8JHV3</accession>
<dbReference type="InterPro" id="IPR029063">
    <property type="entry name" value="SAM-dependent_MTases_sf"/>
</dbReference>
<dbReference type="RefSeq" id="WP_062251420.1">
    <property type="nucleotide sequence ID" value="NZ_CP014229.1"/>
</dbReference>
<sequence>METFMVDEEHCAARRHFFEDHAEGWEDRNYSPKKLRRLESLLARVDLDRGMTVLDAGCGQGVLLPFLRRRVGGEGRLIALDASAAMLRCAAQRHPDAWILHAGVEAIPLLDGYVDAVICFSAFPHFSDKEAAACEFYRLLKPGGAAYVLHIDGREKLNDLHDQHHAVCGDHLPCPHGMKKIFSQAGFSKMRADESAEHYYFAACKQE</sequence>
<dbReference type="InterPro" id="IPR013216">
    <property type="entry name" value="Methyltransf_11"/>
</dbReference>
<evidence type="ECO:0000313" key="2">
    <source>
        <dbReference type="EMBL" id="AMD88946.1"/>
    </source>
</evidence>
<dbReference type="CDD" id="cd02440">
    <property type="entry name" value="AdoMet_MTases"/>
    <property type="match status" value="1"/>
</dbReference>
<keyword evidence="2" id="KW-0489">Methyltransferase</keyword>
<protein>
    <submittedName>
        <fullName evidence="2">Ubiquinone biosynthesis methyltransferase UbiE</fullName>
    </submittedName>
</protein>
<dbReference type="PANTHER" id="PTHR43861:SF1">
    <property type="entry name" value="TRANS-ACONITATE 2-METHYLTRANSFERASE"/>
    <property type="match status" value="1"/>
</dbReference>
<proteinExistence type="predicted"/>
<name>A0A0X8JHV3_9BACT</name>
<dbReference type="AlphaFoldDB" id="A0A0X8JHV3"/>
<dbReference type="KEGG" id="dfi:AXF13_01765"/>
<dbReference type="SUPFAM" id="SSF53335">
    <property type="entry name" value="S-adenosyl-L-methionine-dependent methyltransferases"/>
    <property type="match status" value="1"/>
</dbReference>
<organism evidence="2 3">
    <name type="scientific">Desulfovibrio fairfieldensis</name>
    <dbReference type="NCBI Taxonomy" id="44742"/>
    <lineage>
        <taxon>Bacteria</taxon>
        <taxon>Pseudomonadati</taxon>
        <taxon>Thermodesulfobacteriota</taxon>
        <taxon>Desulfovibrionia</taxon>
        <taxon>Desulfovibrionales</taxon>
        <taxon>Desulfovibrionaceae</taxon>
        <taxon>Desulfovibrio</taxon>
    </lineage>
</organism>
<dbReference type="EMBL" id="CP014229">
    <property type="protein sequence ID" value="AMD88946.1"/>
    <property type="molecule type" value="Genomic_DNA"/>
</dbReference>
<dbReference type="GO" id="GO:0032259">
    <property type="term" value="P:methylation"/>
    <property type="evidence" value="ECO:0007669"/>
    <property type="project" value="UniProtKB-KW"/>
</dbReference>
<keyword evidence="3" id="KW-1185">Reference proteome</keyword>
<dbReference type="GO" id="GO:0008757">
    <property type="term" value="F:S-adenosylmethionine-dependent methyltransferase activity"/>
    <property type="evidence" value="ECO:0007669"/>
    <property type="project" value="InterPro"/>
</dbReference>